<dbReference type="AlphaFoldDB" id="F6D4V9"/>
<evidence type="ECO:0000313" key="1">
    <source>
        <dbReference type="EMBL" id="AEG18168.1"/>
    </source>
</evidence>
<accession>F6D4V9</accession>
<dbReference type="EMBL" id="CP002772">
    <property type="protein sequence ID" value="AEG18168.1"/>
    <property type="molecule type" value="Genomic_DNA"/>
</dbReference>
<dbReference type="KEGG" id="mew:MSWAN_1150"/>
<proteinExistence type="predicted"/>
<evidence type="ECO:0000313" key="2">
    <source>
        <dbReference type="Proteomes" id="UP000009231"/>
    </source>
</evidence>
<gene>
    <name evidence="1" type="ordered locus">MSWAN_1150</name>
</gene>
<organism evidence="1 2">
    <name type="scientific">Methanobacterium paludis (strain DSM 25820 / JCM 18151 / SWAN1)</name>
    <dbReference type="NCBI Taxonomy" id="868131"/>
    <lineage>
        <taxon>Archaea</taxon>
        <taxon>Methanobacteriati</taxon>
        <taxon>Methanobacteriota</taxon>
        <taxon>Methanomada group</taxon>
        <taxon>Methanobacteria</taxon>
        <taxon>Methanobacteriales</taxon>
        <taxon>Methanobacteriaceae</taxon>
        <taxon>Methanobacterium</taxon>
    </lineage>
</organism>
<sequence>MGEFMDKKDSKMEIAALFWHEVALMDRVTLAKKYGKLHDKHSKLGLMEYEVYQNFKNIMSDKDMSVEVKMAKLSTLLQFWTDKRDIIL</sequence>
<dbReference type="Proteomes" id="UP000009231">
    <property type="component" value="Chromosome"/>
</dbReference>
<name>F6D4V9_METPW</name>
<reference evidence="1 2" key="1">
    <citation type="journal article" date="2014" name="Int. J. Syst. Evol. Microbiol.">
        <title>Methanobacterium paludis sp. nov. and a novel strain of Methanobacterium lacus isolated from northern peatlands.</title>
        <authorList>
            <person name="Cadillo-Quiroz H."/>
            <person name="Brauer S.L."/>
            <person name="Goodson N."/>
            <person name="Yavitt J.B."/>
            <person name="Zinder S.H."/>
        </authorList>
    </citation>
    <scope>NUCLEOTIDE SEQUENCE [LARGE SCALE GENOMIC DNA]</scope>
    <source>
        <strain evidence="2">DSM 25820 / JCM 18151 / SWAN1</strain>
    </source>
</reference>
<dbReference type="HOGENOM" id="CLU_2504996_0_0_2"/>
<keyword evidence="2" id="KW-1185">Reference proteome</keyword>
<dbReference type="STRING" id="868131.MSWAN_1150"/>
<protein>
    <submittedName>
        <fullName evidence="1">Uncharacterized protein</fullName>
    </submittedName>
</protein>